<feature type="compositionally biased region" description="Polar residues" evidence="1">
    <location>
        <begin position="1"/>
        <end position="15"/>
    </location>
</feature>
<name>E9GBS3_DAPPU</name>
<dbReference type="HOGENOM" id="CLU_2099300_0_0_1"/>
<evidence type="ECO:0000313" key="3">
    <source>
        <dbReference type="Proteomes" id="UP000000305"/>
    </source>
</evidence>
<dbReference type="KEGG" id="dpx:DAPPUDRAFT_302140"/>
<evidence type="ECO:0000313" key="2">
    <source>
        <dbReference type="EMBL" id="EFX83105.1"/>
    </source>
</evidence>
<sequence length="116" mass="11872">MSSLSHSNRRPTTLLSGGRPTALKSPSPSDVPLRFLIPPATVAALILPSPHESSSGHSRNPSNGSGFSDTGSMERPKTADSVIRVAGTGQATGSSSISSATTLRHPQPARLTSAKS</sequence>
<proteinExistence type="predicted"/>
<organism evidence="2 3">
    <name type="scientific">Daphnia pulex</name>
    <name type="common">Water flea</name>
    <dbReference type="NCBI Taxonomy" id="6669"/>
    <lineage>
        <taxon>Eukaryota</taxon>
        <taxon>Metazoa</taxon>
        <taxon>Ecdysozoa</taxon>
        <taxon>Arthropoda</taxon>
        <taxon>Crustacea</taxon>
        <taxon>Branchiopoda</taxon>
        <taxon>Diplostraca</taxon>
        <taxon>Cladocera</taxon>
        <taxon>Anomopoda</taxon>
        <taxon>Daphniidae</taxon>
        <taxon>Daphnia</taxon>
    </lineage>
</organism>
<feature type="region of interest" description="Disordered" evidence="1">
    <location>
        <begin position="1"/>
        <end position="34"/>
    </location>
</feature>
<protein>
    <submittedName>
        <fullName evidence="2">Uncharacterized protein</fullName>
    </submittedName>
</protein>
<gene>
    <name evidence="2" type="ORF">DAPPUDRAFT_302140</name>
</gene>
<reference evidence="2 3" key="1">
    <citation type="journal article" date="2011" name="Science">
        <title>The ecoresponsive genome of Daphnia pulex.</title>
        <authorList>
            <person name="Colbourne J.K."/>
            <person name="Pfrender M.E."/>
            <person name="Gilbert D."/>
            <person name="Thomas W.K."/>
            <person name="Tucker A."/>
            <person name="Oakley T.H."/>
            <person name="Tokishita S."/>
            <person name="Aerts A."/>
            <person name="Arnold G.J."/>
            <person name="Basu M.K."/>
            <person name="Bauer D.J."/>
            <person name="Caceres C.E."/>
            <person name="Carmel L."/>
            <person name="Casola C."/>
            <person name="Choi J.H."/>
            <person name="Detter J.C."/>
            <person name="Dong Q."/>
            <person name="Dusheyko S."/>
            <person name="Eads B.D."/>
            <person name="Frohlich T."/>
            <person name="Geiler-Samerotte K.A."/>
            <person name="Gerlach D."/>
            <person name="Hatcher P."/>
            <person name="Jogdeo S."/>
            <person name="Krijgsveld J."/>
            <person name="Kriventseva E.V."/>
            <person name="Kultz D."/>
            <person name="Laforsch C."/>
            <person name="Lindquist E."/>
            <person name="Lopez J."/>
            <person name="Manak J.R."/>
            <person name="Muller J."/>
            <person name="Pangilinan J."/>
            <person name="Patwardhan R.P."/>
            <person name="Pitluck S."/>
            <person name="Pritham E.J."/>
            <person name="Rechtsteiner A."/>
            <person name="Rho M."/>
            <person name="Rogozin I.B."/>
            <person name="Sakarya O."/>
            <person name="Salamov A."/>
            <person name="Schaack S."/>
            <person name="Shapiro H."/>
            <person name="Shiga Y."/>
            <person name="Skalitzky C."/>
            <person name="Smith Z."/>
            <person name="Souvorov A."/>
            <person name="Sung W."/>
            <person name="Tang Z."/>
            <person name="Tsuchiya D."/>
            <person name="Tu H."/>
            <person name="Vos H."/>
            <person name="Wang M."/>
            <person name="Wolf Y.I."/>
            <person name="Yamagata H."/>
            <person name="Yamada T."/>
            <person name="Ye Y."/>
            <person name="Shaw J.R."/>
            <person name="Andrews J."/>
            <person name="Crease T.J."/>
            <person name="Tang H."/>
            <person name="Lucas S.M."/>
            <person name="Robertson H.M."/>
            <person name="Bork P."/>
            <person name="Koonin E.V."/>
            <person name="Zdobnov E.M."/>
            <person name="Grigoriev I.V."/>
            <person name="Lynch M."/>
            <person name="Boore J.L."/>
        </authorList>
    </citation>
    <scope>NUCLEOTIDE SEQUENCE [LARGE SCALE GENOMIC DNA]</scope>
</reference>
<feature type="compositionally biased region" description="Polar residues" evidence="1">
    <location>
        <begin position="51"/>
        <end position="71"/>
    </location>
</feature>
<feature type="compositionally biased region" description="Low complexity" evidence="1">
    <location>
        <begin position="86"/>
        <end position="102"/>
    </location>
</feature>
<feature type="region of interest" description="Disordered" evidence="1">
    <location>
        <begin position="47"/>
        <end position="116"/>
    </location>
</feature>
<dbReference type="EMBL" id="GL732538">
    <property type="protein sequence ID" value="EFX83105.1"/>
    <property type="molecule type" value="Genomic_DNA"/>
</dbReference>
<dbReference type="InParanoid" id="E9GBS3"/>
<keyword evidence="3" id="KW-1185">Reference proteome</keyword>
<dbReference type="Proteomes" id="UP000000305">
    <property type="component" value="Unassembled WGS sequence"/>
</dbReference>
<accession>E9GBS3</accession>
<dbReference type="AlphaFoldDB" id="E9GBS3"/>
<evidence type="ECO:0000256" key="1">
    <source>
        <dbReference type="SAM" id="MobiDB-lite"/>
    </source>
</evidence>